<evidence type="ECO:0000313" key="1">
    <source>
        <dbReference type="EMBL" id="KWZ81466.1"/>
    </source>
</evidence>
<sequence length="72" mass="8693">MMVERKRYRMGAIKHNGYTFEPEFSVVSQTGAIHVYHGEKFIEEIRFEFNGDYPQHDLIEELVNHYLHEKHL</sequence>
<evidence type="ECO:0000313" key="2">
    <source>
        <dbReference type="Proteomes" id="UP000070376"/>
    </source>
</evidence>
<comment type="caution">
    <text evidence="1">The sequence shown here is derived from an EMBL/GenBank/DDBJ whole genome shotgun (WGS) entry which is preliminary data.</text>
</comment>
<dbReference type="InterPro" id="IPR035314">
    <property type="entry name" value="DUF5370"/>
</dbReference>
<dbReference type="AlphaFoldDB" id="A0A133KPL0"/>
<organism evidence="1 2">
    <name type="scientific">Heyndrickxia coagulans</name>
    <name type="common">Weizmannia coagulans</name>
    <dbReference type="NCBI Taxonomy" id="1398"/>
    <lineage>
        <taxon>Bacteria</taxon>
        <taxon>Bacillati</taxon>
        <taxon>Bacillota</taxon>
        <taxon>Bacilli</taxon>
        <taxon>Bacillales</taxon>
        <taxon>Bacillaceae</taxon>
        <taxon>Heyndrickxia</taxon>
    </lineage>
</organism>
<reference evidence="2" key="1">
    <citation type="submission" date="2016-01" db="EMBL/GenBank/DDBJ databases">
        <authorList>
            <person name="Mitreva M."/>
            <person name="Pepin K.H."/>
            <person name="Mihindukulasuriya K.A."/>
            <person name="Fulton R."/>
            <person name="Fronick C."/>
            <person name="O'Laughlin M."/>
            <person name="Miner T."/>
            <person name="Herter B."/>
            <person name="Rosa B.A."/>
            <person name="Cordes M."/>
            <person name="Tomlinson C."/>
            <person name="Wollam A."/>
            <person name="Palsikar V.B."/>
            <person name="Mardis E.R."/>
            <person name="Wilson R.K."/>
        </authorList>
    </citation>
    <scope>NUCLEOTIDE SEQUENCE [LARGE SCALE GENOMIC DNA]</scope>
    <source>
        <strain evidence="2">GED7749B</strain>
    </source>
</reference>
<protein>
    <submittedName>
        <fullName evidence="1">Uncharacterized protein</fullName>
    </submittedName>
</protein>
<accession>A0A133KPL0</accession>
<dbReference type="Pfam" id="PF17340">
    <property type="entry name" value="DUF5370"/>
    <property type="match status" value="1"/>
</dbReference>
<proteinExistence type="predicted"/>
<dbReference type="EMBL" id="LRPN01000074">
    <property type="protein sequence ID" value="KWZ81466.1"/>
    <property type="molecule type" value="Genomic_DNA"/>
</dbReference>
<dbReference type="Proteomes" id="UP000070376">
    <property type="component" value="Unassembled WGS sequence"/>
</dbReference>
<name>A0A133KPL0_HEYCO</name>
<dbReference type="PATRIC" id="fig|1398.22.peg.1997"/>
<gene>
    <name evidence="1" type="ORF">HMPREF3213_01994</name>
</gene>